<keyword evidence="2 7" id="KW-0031">Aminopeptidase</keyword>
<keyword evidence="9" id="KW-1185">Reference proteome</keyword>
<evidence type="ECO:0000256" key="1">
    <source>
        <dbReference type="ARBA" id="ARBA00010491"/>
    </source>
</evidence>
<evidence type="ECO:0000256" key="4">
    <source>
        <dbReference type="ARBA" id="ARBA00022729"/>
    </source>
</evidence>
<dbReference type="PANTHER" id="PTHR38469">
    <property type="entry name" value="PERIPLASMIC PEPTIDASE SUBFAMILY S1B"/>
    <property type="match status" value="1"/>
</dbReference>
<evidence type="ECO:0000313" key="9">
    <source>
        <dbReference type="Proteomes" id="UP001207408"/>
    </source>
</evidence>
<dbReference type="InterPro" id="IPR019500">
    <property type="entry name" value="Pep_S46"/>
</dbReference>
<accession>A0AAE3SJX6</accession>
<keyword evidence="5 7" id="KW-0378">Hydrolase</keyword>
<protein>
    <recommendedName>
        <fullName evidence="7">Dipeptidyl-peptidase</fullName>
        <ecNumber evidence="7">3.4.14.-</ecNumber>
    </recommendedName>
</protein>
<evidence type="ECO:0000256" key="7">
    <source>
        <dbReference type="RuleBase" id="RU366067"/>
    </source>
</evidence>
<dbReference type="Pfam" id="PF10459">
    <property type="entry name" value="Peptidase_S46"/>
    <property type="match status" value="1"/>
</dbReference>
<dbReference type="GO" id="GO:0008239">
    <property type="term" value="F:dipeptidyl-peptidase activity"/>
    <property type="evidence" value="ECO:0007669"/>
    <property type="project" value="UniProtKB-UniRule"/>
</dbReference>
<keyword evidence="6 7" id="KW-0720">Serine protease</keyword>
<evidence type="ECO:0000256" key="6">
    <source>
        <dbReference type="ARBA" id="ARBA00022825"/>
    </source>
</evidence>
<dbReference type="PANTHER" id="PTHR38469:SF1">
    <property type="entry name" value="PERIPLASMIC PEPTIDASE SUBFAMILY S1B"/>
    <property type="match status" value="1"/>
</dbReference>
<evidence type="ECO:0000256" key="5">
    <source>
        <dbReference type="ARBA" id="ARBA00022801"/>
    </source>
</evidence>
<evidence type="ECO:0000256" key="3">
    <source>
        <dbReference type="ARBA" id="ARBA00022670"/>
    </source>
</evidence>
<keyword evidence="4" id="KW-0732">Signal</keyword>
<evidence type="ECO:0000256" key="2">
    <source>
        <dbReference type="ARBA" id="ARBA00022438"/>
    </source>
</evidence>
<dbReference type="InterPro" id="IPR009003">
    <property type="entry name" value="Peptidase_S1_PA"/>
</dbReference>
<dbReference type="GO" id="GO:0043171">
    <property type="term" value="P:peptide catabolic process"/>
    <property type="evidence" value="ECO:0007669"/>
    <property type="project" value="UniProtKB-UniRule"/>
</dbReference>
<dbReference type="Gene3D" id="2.40.10.10">
    <property type="entry name" value="Trypsin-like serine proteases"/>
    <property type="match status" value="1"/>
</dbReference>
<dbReference type="GO" id="GO:0070009">
    <property type="term" value="F:serine-type aminopeptidase activity"/>
    <property type="evidence" value="ECO:0007669"/>
    <property type="project" value="UniProtKB-UniRule"/>
</dbReference>
<dbReference type="EMBL" id="JAPDPI010000017">
    <property type="protein sequence ID" value="MCW3805913.1"/>
    <property type="molecule type" value="Genomic_DNA"/>
</dbReference>
<proteinExistence type="inferred from homology"/>
<organism evidence="8 9">
    <name type="scientific">Plebeiibacterium marinum</name>
    <dbReference type="NCBI Taxonomy" id="2992111"/>
    <lineage>
        <taxon>Bacteria</taxon>
        <taxon>Pseudomonadati</taxon>
        <taxon>Bacteroidota</taxon>
        <taxon>Bacteroidia</taxon>
        <taxon>Marinilabiliales</taxon>
        <taxon>Marinilabiliaceae</taxon>
        <taxon>Plebeiibacterium</taxon>
    </lineage>
</organism>
<comment type="similarity">
    <text evidence="1 7">Belongs to the peptidase S46 family.</text>
</comment>
<dbReference type="AlphaFoldDB" id="A0AAE3SJX6"/>
<keyword evidence="3 7" id="KW-0645">Protease</keyword>
<dbReference type="EC" id="3.4.14.-" evidence="7"/>
<comment type="function">
    <text evidence="7">Catalyzes the removal of dipeptides from the N-terminus of oligopeptides.</text>
</comment>
<comment type="caution">
    <text evidence="8">The sequence shown here is derived from an EMBL/GenBank/DDBJ whole genome shotgun (WGS) entry which is preliminary data.</text>
</comment>
<dbReference type="RefSeq" id="WP_301199285.1">
    <property type="nucleotide sequence ID" value="NZ_JAPDPI010000017.1"/>
</dbReference>
<reference evidence="8" key="1">
    <citation type="submission" date="2022-10" db="EMBL/GenBank/DDBJ databases">
        <authorList>
            <person name="Yu W.X."/>
        </authorList>
    </citation>
    <scope>NUCLEOTIDE SEQUENCE</scope>
    <source>
        <strain evidence="8">D04</strain>
    </source>
</reference>
<name>A0AAE3SJX6_9BACT</name>
<dbReference type="SUPFAM" id="SSF50494">
    <property type="entry name" value="Trypsin-like serine proteases"/>
    <property type="match status" value="1"/>
</dbReference>
<dbReference type="InterPro" id="IPR043504">
    <property type="entry name" value="Peptidase_S1_PA_chymotrypsin"/>
</dbReference>
<dbReference type="Proteomes" id="UP001207408">
    <property type="component" value="Unassembled WGS sequence"/>
</dbReference>
<gene>
    <name evidence="8" type="ORF">OM074_09750</name>
</gene>
<evidence type="ECO:0000313" key="8">
    <source>
        <dbReference type="EMBL" id="MCW3805913.1"/>
    </source>
</evidence>
<dbReference type="GO" id="GO:0006508">
    <property type="term" value="P:proteolysis"/>
    <property type="evidence" value="ECO:0007669"/>
    <property type="project" value="UniProtKB-KW"/>
</dbReference>
<sequence>MKRWIAVLFIVVYSTLGVKAKEGMWIPILLEKYNIEEMQQMGFKLTAEDIYSVNKACMKDAVVLFGSGCTGELISDQGLLITNHHCGYRAIQSHSSVEHDYLTDGFWAKSRDEELPNDNLSVTFLKSMKDVTNEVMEGISDDLSEEEKDKIIEKNISSIKKEAIKDTHYKAELKPFFHSNQYFLFINEVYKDIRLVGAPPSAIGKFGGDTDNWMWPRHTGDFSLFRIYANKDNQPAEYAADNVPYKPGKHFAISMKGVQEDDFTMVFGYPGSTEQYAPSNHLTMITQKINPELIDVRTRKLEIIDSYKSDPAIRIKYAAKDASISNSWKRWIGEIRGLEKLDAINKKKDFEAGFKSWAASTNKYEDIFDEYDRLYEDYGDYRLVYYYINEVIFRNGAEMVRASSYLDKLVREFKKPKPDSVMVNLYKAEARSSFEKLFKDYHKPLDKEMTAMLLSIYQQRMKPEFLPDIYNEIQKKHKNNIEKYVDKLFAKSVFAEPELVFSFIDKFSAKSINKVQRDPAYVLYSSFYNLYRNKVAVVYGELNSKIEGLNKRYMAAQMEYQDDKVFYPDANLTLRVSYGKVRAYEPRDGVLYKNTTTLEGIIEKDNPDIYDYRVPERLKELHKNKDYGKYEVDGTVPVCFIATNHTTGGNSGSPVINANGELIGINFDRAWEGVMSDLMFNPVQCRNITLDIRYVLFLIDKFAGAGYLLEEMDIVM</sequence>